<dbReference type="GO" id="GO:0016094">
    <property type="term" value="P:polyprenol biosynthetic process"/>
    <property type="evidence" value="ECO:0007669"/>
    <property type="project" value="TreeGrafter"/>
</dbReference>
<dbReference type="Gene3D" id="1.10.600.10">
    <property type="entry name" value="Farnesyl Diphosphate Synthase"/>
    <property type="match status" value="1"/>
</dbReference>
<dbReference type="Pfam" id="PF01255">
    <property type="entry name" value="Prenyltransf"/>
    <property type="match status" value="1"/>
</dbReference>
<evidence type="ECO:0000256" key="3">
    <source>
        <dbReference type="ARBA" id="ARBA00022842"/>
    </source>
</evidence>
<dbReference type="SUPFAM" id="SSF48576">
    <property type="entry name" value="Terpenoid synthases"/>
    <property type="match status" value="1"/>
</dbReference>
<feature type="binding site" evidence="5">
    <location>
        <position position="354"/>
    </location>
    <ligand>
        <name>substrate</name>
    </ligand>
</feature>
<sequence length="513" mass="56528">MRIGTGAAFVFPNSLGTDLDLASDLLAFHGIVNDQVHSASEQRAAHAAAICNDLLALLQHDSPAEPATPYGAAWCDLWLRLADGMPTEWQDRARHHHSQLFSAYLAPRIILTQAQYLDRRFITSGLAVWLDVAERTSHFELPEPVRASALIRDLCDEAVKLLILPHDVFSVEREEARGEVDNMVLVMEHATGKPRAQVITEIQAMVRDAGKRFLLLESRIPELGTTLALGPSDLAAMDSYVKAMRDCVRGLYDWQKGTARYDLQAAGDAIASGYEDAPLLRTASTSPSPAIRRPRHLAIIPDGNRRWARNNGVPLAEGFRRGTDNFAALLGWCDEASIEVVSLWMSSPDNLAKRPTDEVAVALRYTADVVRQLAHSRHFRLRPIGNLTLLPADFAALLHDAAEATAGVHGMTVNLAAAYSGTQDLIDAMRACLPEGAAALTHERIEAHLSTHGQPPVDLLIRTSGEQRLSGFMPWQTADTELYFTDTPWPDFTREDLHLALSEYGKREQRHGA</sequence>
<dbReference type="AlphaFoldDB" id="A0A117ML23"/>
<protein>
    <recommendedName>
        <fullName evidence="5">Isoprenyl transferase</fullName>
        <ecNumber evidence="5">2.5.1.-</ecNumber>
    </recommendedName>
</protein>
<dbReference type="CDD" id="cd00475">
    <property type="entry name" value="Cis_IPPS"/>
    <property type="match status" value="1"/>
</dbReference>
<reference evidence="7" key="1">
    <citation type="submission" date="2015-10" db="EMBL/GenBank/DDBJ databases">
        <authorList>
            <person name="Ju K.-S."/>
            <person name="Doroghazi J.R."/>
            <person name="Metcalf W.W."/>
        </authorList>
    </citation>
    <scope>NUCLEOTIDE SEQUENCE [LARGE SCALE GENOMIC DNA]</scope>
    <source>
        <strain evidence="7">NRRL 3151</strain>
    </source>
</reference>
<keyword evidence="2 5" id="KW-0479">Metal-binding</keyword>
<dbReference type="GO" id="GO:0033850">
    <property type="term" value="F:Z-farnesyl diphosphate synthase activity"/>
    <property type="evidence" value="ECO:0007669"/>
    <property type="project" value="TreeGrafter"/>
</dbReference>
<comment type="caution">
    <text evidence="5">Lacks conserved residue(s) required for the propagation of feature annotation.</text>
</comment>
<comment type="similarity">
    <text evidence="4">Belongs to the UPP synthase family. Z-FPP synthase subfamily.</text>
</comment>
<organism evidence="6 7">
    <name type="scientific">Streptomyces regalis</name>
    <dbReference type="NCBI Taxonomy" id="68262"/>
    <lineage>
        <taxon>Bacteria</taxon>
        <taxon>Bacillati</taxon>
        <taxon>Actinomycetota</taxon>
        <taxon>Actinomycetes</taxon>
        <taxon>Kitasatosporales</taxon>
        <taxon>Streptomycetaceae</taxon>
        <taxon>Streptomyces</taxon>
    </lineage>
</organism>
<feature type="binding site" evidence="5">
    <location>
        <position position="307"/>
    </location>
    <ligand>
        <name>substrate</name>
    </ligand>
</feature>
<feature type="binding site" evidence="5">
    <location>
        <begin position="468"/>
        <end position="470"/>
    </location>
    <ligand>
        <name>substrate</name>
    </ligand>
</feature>
<keyword evidence="7" id="KW-1185">Reference proteome</keyword>
<evidence type="ECO:0000256" key="5">
    <source>
        <dbReference type="HAMAP-Rule" id="MF_01139"/>
    </source>
</evidence>
<dbReference type="NCBIfam" id="TIGR00055">
    <property type="entry name" value="uppS"/>
    <property type="match status" value="1"/>
</dbReference>
<feature type="binding site" evidence="5">
    <location>
        <begin position="347"/>
        <end position="349"/>
    </location>
    <ligand>
        <name>substrate</name>
    </ligand>
</feature>
<evidence type="ECO:0000256" key="1">
    <source>
        <dbReference type="ARBA" id="ARBA00022679"/>
    </source>
</evidence>
<feature type="active site" evidence="5">
    <location>
        <position position="302"/>
    </location>
</feature>
<feature type="binding site" evidence="5">
    <location>
        <position position="462"/>
    </location>
    <ligand>
        <name>substrate</name>
    </ligand>
</feature>
<dbReference type="GO" id="GO:0000287">
    <property type="term" value="F:magnesium ion binding"/>
    <property type="evidence" value="ECO:0007669"/>
    <property type="project" value="UniProtKB-UniRule"/>
</dbReference>
<dbReference type="InterPro" id="IPR036424">
    <property type="entry name" value="UPP_synth-like_sf"/>
</dbReference>
<evidence type="ECO:0000313" key="6">
    <source>
        <dbReference type="EMBL" id="KUL23242.1"/>
    </source>
</evidence>
<keyword evidence="3 5" id="KW-0460">Magnesium</keyword>
<dbReference type="PANTHER" id="PTHR10291">
    <property type="entry name" value="DEHYDRODOLICHYL DIPHOSPHATE SYNTHASE FAMILY MEMBER"/>
    <property type="match status" value="1"/>
</dbReference>
<dbReference type="Pfam" id="PF19086">
    <property type="entry name" value="Terpene_syn_C_2"/>
    <property type="match status" value="1"/>
</dbReference>
<keyword evidence="1 5" id="KW-0808">Transferase</keyword>
<gene>
    <name evidence="6" type="ORF">ADL12_39895</name>
</gene>
<dbReference type="HAMAP" id="MF_01139">
    <property type="entry name" value="ISPT"/>
    <property type="match status" value="1"/>
</dbReference>
<evidence type="ECO:0000256" key="4">
    <source>
        <dbReference type="ARBA" id="ARBA00038453"/>
    </source>
</evidence>
<accession>A0A117ML23</accession>
<dbReference type="InterPro" id="IPR001441">
    <property type="entry name" value="UPP_synth-like"/>
</dbReference>
<comment type="cofactor">
    <cofactor evidence="5">
        <name>Mg(2+)</name>
        <dbReference type="ChEBI" id="CHEBI:18420"/>
    </cofactor>
    <text evidence="5">Binds 2 magnesium ions per subunit.</text>
</comment>
<dbReference type="InterPro" id="IPR018520">
    <property type="entry name" value="UPP_synth-like_CS"/>
</dbReference>
<feature type="binding site" evidence="5">
    <location>
        <position position="302"/>
    </location>
    <ligand>
        <name>Mg(2+)</name>
        <dbReference type="ChEBI" id="CHEBI:18420"/>
    </ligand>
</feature>
<comment type="function">
    <text evidence="5">Catalyzes the condensation of isopentenyl diphosphate (IPP) with allylic pyrophosphates generating different type of terpenoids.</text>
</comment>
<dbReference type="PANTHER" id="PTHR10291:SF43">
    <property type="entry name" value="DEHYDRODOLICHYL DIPHOSPHATE SYNTHASE COMPLEX SUBUNIT DHDDS"/>
    <property type="match status" value="1"/>
</dbReference>
<dbReference type="Proteomes" id="UP000053923">
    <property type="component" value="Unassembled WGS sequence"/>
</dbReference>
<evidence type="ECO:0000313" key="7">
    <source>
        <dbReference type="Proteomes" id="UP000053923"/>
    </source>
</evidence>
<comment type="subunit">
    <text evidence="5">Homodimer.</text>
</comment>
<dbReference type="PROSITE" id="PS01066">
    <property type="entry name" value="UPP_SYNTHASE"/>
    <property type="match status" value="1"/>
</dbReference>
<proteinExistence type="inferred from homology"/>
<dbReference type="Gene3D" id="3.40.1180.10">
    <property type="entry name" value="Decaprenyl diphosphate synthase-like"/>
    <property type="match status" value="1"/>
</dbReference>
<dbReference type="InterPro" id="IPR008949">
    <property type="entry name" value="Isoprenoid_synthase_dom_sf"/>
</dbReference>
<dbReference type="EMBL" id="LLZG01000388">
    <property type="protein sequence ID" value="KUL23242.1"/>
    <property type="molecule type" value="Genomic_DNA"/>
</dbReference>
<name>A0A117ML23_9ACTN</name>
<dbReference type="SUPFAM" id="SSF64005">
    <property type="entry name" value="Undecaprenyl diphosphate synthase"/>
    <property type="match status" value="1"/>
</dbReference>
<dbReference type="EC" id="2.5.1.-" evidence="5"/>
<dbReference type="GO" id="GO:0005886">
    <property type="term" value="C:plasma membrane"/>
    <property type="evidence" value="ECO:0007669"/>
    <property type="project" value="TreeGrafter"/>
</dbReference>
<dbReference type="GO" id="GO:0045547">
    <property type="term" value="F:ditrans,polycis-polyprenyl diphosphate synthase [(2E,6E)-farnesyl diphosphate specific] activity"/>
    <property type="evidence" value="ECO:0007669"/>
    <property type="project" value="TreeGrafter"/>
</dbReference>
<feature type="binding site" evidence="5">
    <location>
        <position position="481"/>
    </location>
    <ligand>
        <name>Mg(2+)</name>
        <dbReference type="ChEBI" id="CHEBI:18420"/>
    </ligand>
</feature>
<comment type="caution">
    <text evidence="6">The sequence shown here is derived from an EMBL/GenBank/DDBJ whole genome shotgun (WGS) entry which is preliminary data.</text>
</comment>
<feature type="active site" description="Proton acceptor" evidence="5">
    <location>
        <position position="350"/>
    </location>
</feature>
<evidence type="ECO:0000256" key="2">
    <source>
        <dbReference type="ARBA" id="ARBA00022723"/>
    </source>
</evidence>
<feature type="binding site" evidence="5">
    <location>
        <begin position="303"/>
        <end position="306"/>
    </location>
    <ligand>
        <name>substrate</name>
    </ligand>
</feature>